<evidence type="ECO:0000256" key="1">
    <source>
        <dbReference type="SAM" id="MobiDB-lite"/>
    </source>
</evidence>
<dbReference type="OrthoDB" id="3747406at2"/>
<organism evidence="2 3">
    <name type="scientific">Aeromicrobium endophyticum</name>
    <dbReference type="NCBI Taxonomy" id="2292704"/>
    <lineage>
        <taxon>Bacteria</taxon>
        <taxon>Bacillati</taxon>
        <taxon>Actinomycetota</taxon>
        <taxon>Actinomycetes</taxon>
        <taxon>Propionibacteriales</taxon>
        <taxon>Nocardioidaceae</taxon>
        <taxon>Aeromicrobium</taxon>
    </lineage>
</organism>
<feature type="region of interest" description="Disordered" evidence="1">
    <location>
        <begin position="82"/>
        <end position="119"/>
    </location>
</feature>
<feature type="region of interest" description="Disordered" evidence="1">
    <location>
        <begin position="17"/>
        <end position="60"/>
    </location>
</feature>
<sequence>MTNDRVSLSEGYEGALQQNKGIAQEGDAAQALSKKQHGHTEALMGQNKGALASQAANGSTATANTLSAGALMHANNATGGADYLRRTAGHEDSASHAQAGESRTVETAASDLTSKINRS</sequence>
<accession>A0A371PCP6</accession>
<comment type="caution">
    <text evidence="2">The sequence shown here is derived from an EMBL/GenBank/DDBJ whole genome shotgun (WGS) entry which is preliminary data.</text>
</comment>
<keyword evidence="3" id="KW-1185">Reference proteome</keyword>
<gene>
    <name evidence="2" type="ORF">DX116_07030</name>
</gene>
<feature type="compositionally biased region" description="Basic and acidic residues" evidence="1">
    <location>
        <begin position="83"/>
        <end position="94"/>
    </location>
</feature>
<proteinExistence type="predicted"/>
<evidence type="ECO:0000313" key="2">
    <source>
        <dbReference type="EMBL" id="REK73308.1"/>
    </source>
</evidence>
<reference evidence="2 3" key="1">
    <citation type="submission" date="2018-08" db="EMBL/GenBank/DDBJ databases">
        <title>Aeromicrobium sp. M2KJ-4, whole genome shotgun sequence.</title>
        <authorList>
            <person name="Tuo L."/>
        </authorList>
    </citation>
    <scope>NUCLEOTIDE SEQUENCE [LARGE SCALE GENOMIC DNA]</scope>
    <source>
        <strain evidence="2 3">M2KJ-4</strain>
    </source>
</reference>
<dbReference type="AlphaFoldDB" id="A0A371PCP6"/>
<protein>
    <submittedName>
        <fullName evidence="2">Uncharacterized protein</fullName>
    </submittedName>
</protein>
<dbReference type="RefSeq" id="WP_119703421.1">
    <property type="nucleotide sequence ID" value="NZ_JBHSOI010000001.1"/>
</dbReference>
<dbReference type="Proteomes" id="UP000265581">
    <property type="component" value="Unassembled WGS sequence"/>
</dbReference>
<feature type="compositionally biased region" description="Polar residues" evidence="1">
    <location>
        <begin position="105"/>
        <end position="119"/>
    </location>
</feature>
<name>A0A371PCP6_9ACTN</name>
<dbReference type="EMBL" id="QUBR01000001">
    <property type="protein sequence ID" value="REK73308.1"/>
    <property type="molecule type" value="Genomic_DNA"/>
</dbReference>
<evidence type="ECO:0000313" key="3">
    <source>
        <dbReference type="Proteomes" id="UP000265581"/>
    </source>
</evidence>